<dbReference type="RefSeq" id="YP_009329098.1">
    <property type="nucleotide sequence ID" value="NC_032108.1"/>
</dbReference>
<protein>
    <submittedName>
        <fullName evidence="1">Uncharacterized protein</fullName>
    </submittedName>
</protein>
<dbReference type="KEGG" id="vg:30523105"/>
<sequence>MQEIENSLTDPASYFTFFPSGYVSKEVARFFSLPQSITMEILTNSFLSYSCQHKLLQQDTIRLNPELKSVLNTTQDSLPLSDLPLFLSGLFRLRKSRKEQDIFILASRVRERVKRECAF</sequence>
<proteinExistence type="predicted"/>
<dbReference type="GeneID" id="30523105"/>
<keyword evidence="2" id="KW-1185">Reference proteome</keyword>
<evidence type="ECO:0000313" key="2">
    <source>
        <dbReference type="Proteomes" id="UP000201465"/>
    </source>
</evidence>
<gene>
    <name evidence="1" type="ORF">BQ3484_158</name>
</gene>
<name>A0A1M7XU55_9VIRU</name>
<evidence type="ECO:0000313" key="1">
    <source>
        <dbReference type="EMBL" id="SHO33226.1"/>
    </source>
</evidence>
<organism evidence="1 2">
    <name type="scientific">Cedratvirus A11</name>
    <dbReference type="NCBI Taxonomy" id="1903266"/>
    <lineage>
        <taxon>Viruses</taxon>
        <taxon>Pithoviruses</taxon>
        <taxon>Orthocedratvirinae</taxon>
        <taxon>Alphacedratvirus</taxon>
        <taxon>Alphacedratvirus aljazairmassiliense</taxon>
    </lineage>
</organism>
<dbReference type="EMBL" id="LT671577">
    <property type="protein sequence ID" value="SHO33226.1"/>
    <property type="molecule type" value="Genomic_DNA"/>
</dbReference>
<accession>A0A1M7XU55</accession>
<dbReference type="Proteomes" id="UP000201465">
    <property type="component" value="Segment"/>
</dbReference>
<reference evidence="1 2" key="1">
    <citation type="submission" date="2016-11" db="EMBL/GenBank/DDBJ databases">
        <authorList>
            <consortium name="Urmite Genomes"/>
        </authorList>
    </citation>
    <scope>NUCLEOTIDE SEQUENCE [LARGE SCALE GENOMIC DNA]</scope>
    <source>
        <strain evidence="1 2">A11</strain>
    </source>
</reference>